<dbReference type="eggNOG" id="COG0513">
    <property type="taxonomic scope" value="Bacteria"/>
</dbReference>
<dbReference type="InterPro" id="IPR057682">
    <property type="entry name" value="DUF7922"/>
</dbReference>
<dbReference type="RefSeq" id="WP_013655730.1">
    <property type="nucleotide sequence ID" value="NC_015275.1"/>
</dbReference>
<accession>F2JNT1</accession>
<dbReference type="STRING" id="642492.Clole_0696"/>
<feature type="compositionally biased region" description="Polar residues" evidence="1">
    <location>
        <begin position="137"/>
        <end position="152"/>
    </location>
</feature>
<name>F2JNT1_CELLD</name>
<evidence type="ECO:0000313" key="4">
    <source>
        <dbReference type="Proteomes" id="UP000008467"/>
    </source>
</evidence>
<proteinExistence type="predicted"/>
<dbReference type="Pfam" id="PF25538">
    <property type="entry name" value="DUF7922"/>
    <property type="match status" value="1"/>
</dbReference>
<dbReference type="HOGENOM" id="CLU_423728_0_0_9"/>
<evidence type="ECO:0000313" key="3">
    <source>
        <dbReference type="EMBL" id="ADZ82429.1"/>
    </source>
</evidence>
<gene>
    <name evidence="3" type="ordered locus">Clole_0696</name>
</gene>
<feature type="domain" description="DUF7922" evidence="2">
    <location>
        <begin position="1"/>
        <end position="133"/>
    </location>
</feature>
<organism evidence="3 4">
    <name type="scientific">Cellulosilyticum lentocellum (strain ATCC 49066 / DSM 5427 / NCIMB 11756 / RHM5)</name>
    <name type="common">Clostridium lentocellum</name>
    <dbReference type="NCBI Taxonomy" id="642492"/>
    <lineage>
        <taxon>Bacteria</taxon>
        <taxon>Bacillati</taxon>
        <taxon>Bacillota</taxon>
        <taxon>Clostridia</taxon>
        <taxon>Lachnospirales</taxon>
        <taxon>Cellulosilyticaceae</taxon>
        <taxon>Cellulosilyticum</taxon>
    </lineage>
</organism>
<dbReference type="EMBL" id="CP002582">
    <property type="protein sequence ID" value="ADZ82429.1"/>
    <property type="molecule type" value="Genomic_DNA"/>
</dbReference>
<dbReference type="Proteomes" id="UP000008467">
    <property type="component" value="Chromosome"/>
</dbReference>
<dbReference type="KEGG" id="cle:Clole_0696"/>
<feature type="region of interest" description="Disordered" evidence="1">
    <location>
        <begin position="134"/>
        <end position="153"/>
    </location>
</feature>
<protein>
    <recommendedName>
        <fullName evidence="2">DUF7922 domain-containing protein</fullName>
    </recommendedName>
</protein>
<dbReference type="AlphaFoldDB" id="F2JNT1"/>
<keyword evidence="4" id="KW-1185">Reference proteome</keyword>
<evidence type="ECO:0000259" key="2">
    <source>
        <dbReference type="Pfam" id="PF25538"/>
    </source>
</evidence>
<reference evidence="3 4" key="1">
    <citation type="journal article" date="2011" name="J. Bacteriol.">
        <title>Complete genome sequence of the cellulose-degrading bacterium Cellulosilyticum lentocellum.</title>
        <authorList>
            <consortium name="US DOE Joint Genome Institute"/>
            <person name="Miller D.A."/>
            <person name="Suen G."/>
            <person name="Bruce D."/>
            <person name="Copeland A."/>
            <person name="Cheng J.F."/>
            <person name="Detter C."/>
            <person name="Goodwin L.A."/>
            <person name="Han C.S."/>
            <person name="Hauser L.J."/>
            <person name="Land M.L."/>
            <person name="Lapidus A."/>
            <person name="Lucas S."/>
            <person name="Meincke L."/>
            <person name="Pitluck S."/>
            <person name="Tapia R."/>
            <person name="Teshima H."/>
            <person name="Woyke T."/>
            <person name="Fox B.G."/>
            <person name="Angert E.R."/>
            <person name="Currie C.R."/>
        </authorList>
    </citation>
    <scope>NUCLEOTIDE SEQUENCE [LARGE SCALE GENOMIC DNA]</scope>
    <source>
        <strain evidence="4">ATCC 49066 / DSM 5427 / NCIMB 11756 / RHM5</strain>
    </source>
</reference>
<sequence>MYVNNLISLQENISTYGIDDRKVTGHVTLSSPGMIKCYVQNLKALPSGNRYVFCIFSKNHNEGIKVGKLGAEKETKWIVDEKNILGSGLRLEEIDGVALVAEHEMRGAEAVVVGFSRDRYMLLSMVDSLFPRKEQKSTNQVSPKTVTKQPTGTVEKPKVVVKEPMPVEKSKIVVKEPESEEKVKVIVVKEPVPVEKPKVMVKEPVPVEKPKAVVQEPVPVILPAPVVAEKSISIEKIKGVVSQESGPVILPKPKVPLEPGPVILPKPKVPLEPGPVILPCEHKEEYMHKEMPYEHKEEHMHKEMPCEHKEEHMHKEMPCEHKEEHMHKEMPCEHKEEYMHKEMPYENKEKYMHKEMPCEHKEEYMHKEMPYENKEKYMHKEMPCEHKEEYMHKEMPCEHKEEHMHKEMPYENKEKYMHKEMPCEHKEEHMHKEMPYENKEKYMHKEMPCEHKEEHMHKEMPCEHKEEYKEEAQQSICKPICKPICPKPRVEEQEDFILPEGAVVGDLTKETSTEPITKELKRIIDSISKDKRVEEKARELEEQISKMSNIPQSQKLFDKAHIQKTIESRYMSQQINIEDMLEEEEEETGLDTNPKKAIECINEMSEVEGLLDSEALEERDYLLEIDKRLQAIRARMGEAIEKQELE</sequence>
<evidence type="ECO:0000256" key="1">
    <source>
        <dbReference type="SAM" id="MobiDB-lite"/>
    </source>
</evidence>